<dbReference type="InterPro" id="IPR032811">
    <property type="entry name" value="Put_conjugal_transfer"/>
</dbReference>
<dbReference type="EMBL" id="JACRUP010000002">
    <property type="protein sequence ID" value="MBC5850588.1"/>
    <property type="molecule type" value="Genomic_DNA"/>
</dbReference>
<name>A0A9X0R6K8_VIBME</name>
<gene>
    <name evidence="2" type="ORF">H8Q88_06395</name>
</gene>
<evidence type="ECO:0000313" key="3">
    <source>
        <dbReference type="Proteomes" id="UP000615796"/>
    </source>
</evidence>
<reference evidence="2" key="1">
    <citation type="submission" date="2020-08" db="EMBL/GenBank/DDBJ databases">
        <title>Genome Sequencing and Pan-Genome Analysis of Migratory bird Vibrio Strains, Inner Mongolia.</title>
        <authorList>
            <person name="Zheng L."/>
        </authorList>
    </citation>
    <scope>NUCLEOTIDE SEQUENCE</scope>
    <source>
        <strain evidence="2">M13F</strain>
    </source>
</reference>
<organism evidence="2 3">
    <name type="scientific">Vibrio metschnikovii</name>
    <dbReference type="NCBI Taxonomy" id="28172"/>
    <lineage>
        <taxon>Bacteria</taxon>
        <taxon>Pseudomonadati</taxon>
        <taxon>Pseudomonadota</taxon>
        <taxon>Gammaproteobacteria</taxon>
        <taxon>Vibrionales</taxon>
        <taxon>Vibrionaceae</taxon>
        <taxon>Vibrio</taxon>
    </lineage>
</organism>
<keyword evidence="1" id="KW-0732">Signal</keyword>
<feature type="chain" id="PRO_5040908119" evidence="1">
    <location>
        <begin position="22"/>
        <end position="376"/>
    </location>
</feature>
<protein>
    <submittedName>
        <fullName evidence="2">Conjugal transfer protein TraF</fullName>
    </submittedName>
</protein>
<dbReference type="Proteomes" id="UP000615796">
    <property type="component" value="Unassembled WGS sequence"/>
</dbReference>
<sequence>MQKYTQLAVVLGAFFSGSALAANAVADARGNAMGNTGVTTSDYLLAPFYNPALTAVYRSRDDFGVLLPAVGINLRDSDDNLSTIDDLQDVIKAFEAGDTSQATQDRLNRYLDDLNNNKPFAVSGGLGVAVAIPMNRVSLNFFARGYVEILAKAQISDDVDPVNRYQDSSVDLMAFGYSEYGLAVAKMVQYRGHQWAIGVAPKIQQLKTYQQSLSVKEFDLDDYDQSETSDSAFNLDLGVVWLKDNYRAGVAVKDLFSQKITTFNGINQYKLDTQVTVSGGYVTDAFTAAVDLDLTKQSRFDGKGDDTQFLRFGIEGNAWRWAQLRAGYEIDLESNLDNAITAGIGFSPFDVVRFDLAGNYAGKHQMGVAANLSLTF</sequence>
<comment type="caution">
    <text evidence="2">The sequence shown here is derived from an EMBL/GenBank/DDBJ whole genome shotgun (WGS) entry which is preliminary data.</text>
</comment>
<dbReference type="RefSeq" id="WP_187003348.1">
    <property type="nucleotide sequence ID" value="NZ_CAWQOS010000078.1"/>
</dbReference>
<dbReference type="Gene3D" id="2.40.160.60">
    <property type="entry name" value="Outer membrane protein transport protein (OMPP1/FadL/TodX)"/>
    <property type="match status" value="1"/>
</dbReference>
<feature type="signal peptide" evidence="1">
    <location>
        <begin position="1"/>
        <end position="21"/>
    </location>
</feature>
<accession>A0A9X0R6K8</accession>
<dbReference type="AlphaFoldDB" id="A0A9X0R6K8"/>
<dbReference type="Pfam" id="PF13729">
    <property type="entry name" value="TraF_2"/>
    <property type="match status" value="1"/>
</dbReference>
<evidence type="ECO:0000256" key="1">
    <source>
        <dbReference type="SAM" id="SignalP"/>
    </source>
</evidence>
<keyword evidence="3" id="KW-1185">Reference proteome</keyword>
<proteinExistence type="predicted"/>
<evidence type="ECO:0000313" key="2">
    <source>
        <dbReference type="EMBL" id="MBC5850588.1"/>
    </source>
</evidence>